<keyword evidence="2" id="KW-0812">Transmembrane</keyword>
<protein>
    <recommendedName>
        <fullName evidence="5">Histidine kinase</fullName>
    </recommendedName>
</protein>
<keyword evidence="4" id="KW-1185">Reference proteome</keyword>
<evidence type="ECO:0000313" key="3">
    <source>
        <dbReference type="EMBL" id="GJD90044.1"/>
    </source>
</evidence>
<proteinExistence type="predicted"/>
<comment type="caution">
    <text evidence="3">The sequence shown here is derived from an EMBL/GenBank/DDBJ whole genome shotgun (WGS) entry which is preliminary data.</text>
</comment>
<sequence length="161" mass="17248">MSQASKPPGGPERPGGLFQAILAGLAPRRPPAPEPEPAHWPEAPRAGPGHETEDVDVRRTGLVMAGLALSALVAVGLMLWLMHAFTLGQRREWPALTPQQTAKLTPPPPNLQADPYADIARARAAERGRLDGYALTEAGRARIPIDRAMELVTGRPLDPAR</sequence>
<evidence type="ECO:0000313" key="4">
    <source>
        <dbReference type="Proteomes" id="UP001055247"/>
    </source>
</evidence>
<dbReference type="EMBL" id="BPQO01000015">
    <property type="protein sequence ID" value="GJD90044.1"/>
    <property type="molecule type" value="Genomic_DNA"/>
</dbReference>
<dbReference type="Proteomes" id="UP001055247">
    <property type="component" value="Unassembled WGS sequence"/>
</dbReference>
<keyword evidence="2" id="KW-1133">Transmembrane helix</keyword>
<evidence type="ECO:0008006" key="5">
    <source>
        <dbReference type="Google" id="ProtNLM"/>
    </source>
</evidence>
<organism evidence="3 4">
    <name type="scientific">Methylobacterium hispanicum</name>
    <dbReference type="NCBI Taxonomy" id="270350"/>
    <lineage>
        <taxon>Bacteria</taxon>
        <taxon>Pseudomonadati</taxon>
        <taxon>Pseudomonadota</taxon>
        <taxon>Alphaproteobacteria</taxon>
        <taxon>Hyphomicrobiales</taxon>
        <taxon>Methylobacteriaceae</taxon>
        <taxon>Methylobacterium</taxon>
    </lineage>
</organism>
<dbReference type="AlphaFoldDB" id="A0AAV4ZQ48"/>
<evidence type="ECO:0000256" key="1">
    <source>
        <dbReference type="SAM" id="MobiDB-lite"/>
    </source>
</evidence>
<reference evidence="3" key="1">
    <citation type="journal article" date="2016" name="Front. Microbiol.">
        <title>Genome Sequence of the Piezophilic, Mesophilic Sulfate-Reducing Bacterium Desulfovibrio indicus J2T.</title>
        <authorList>
            <person name="Cao J."/>
            <person name="Maignien L."/>
            <person name="Shao Z."/>
            <person name="Alain K."/>
            <person name="Jebbar M."/>
        </authorList>
    </citation>
    <scope>NUCLEOTIDE SEQUENCE</scope>
    <source>
        <strain evidence="3">DSM 16372</strain>
    </source>
</reference>
<gene>
    <name evidence="3" type="ORF">BHAOGJBA_3578</name>
</gene>
<keyword evidence="2" id="KW-0472">Membrane</keyword>
<feature type="region of interest" description="Disordered" evidence="1">
    <location>
        <begin position="1"/>
        <end position="53"/>
    </location>
</feature>
<feature type="transmembrane region" description="Helical" evidence="2">
    <location>
        <begin position="62"/>
        <end position="81"/>
    </location>
</feature>
<reference evidence="3" key="2">
    <citation type="submission" date="2021-08" db="EMBL/GenBank/DDBJ databases">
        <authorList>
            <person name="Tani A."/>
            <person name="Ola A."/>
            <person name="Ogura Y."/>
            <person name="Katsura K."/>
            <person name="Hayashi T."/>
        </authorList>
    </citation>
    <scope>NUCLEOTIDE SEQUENCE</scope>
    <source>
        <strain evidence="3">DSM 16372</strain>
    </source>
</reference>
<evidence type="ECO:0000256" key="2">
    <source>
        <dbReference type="SAM" id="Phobius"/>
    </source>
</evidence>
<name>A0AAV4ZQ48_9HYPH</name>
<accession>A0AAV4ZQ48</accession>
<dbReference type="RefSeq" id="WP_066919330.1">
    <property type="nucleotide sequence ID" value="NZ_BPQO01000015.1"/>
</dbReference>